<accession>A0A8H7KH82</accession>
<evidence type="ECO:0000256" key="1">
    <source>
        <dbReference type="SAM" id="MobiDB-lite"/>
    </source>
</evidence>
<feature type="signal peptide" evidence="3">
    <location>
        <begin position="1"/>
        <end position="30"/>
    </location>
</feature>
<reference evidence="4 5" key="1">
    <citation type="journal article" name="Sci. Rep.">
        <title>Telomere-to-telomere assembled and centromere annotated genomes of the two main subspecies of the button mushroom Agaricus bisporus reveal especially polymorphic chromosome ends.</title>
        <authorList>
            <person name="Sonnenberg A.S.M."/>
            <person name="Sedaghat-Telgerd N."/>
            <person name="Lavrijssen B."/>
            <person name="Ohm R.A."/>
            <person name="Hendrickx P.M."/>
            <person name="Scholtmeijer K."/>
            <person name="Baars J.J.P."/>
            <person name="van Peer A."/>
        </authorList>
    </citation>
    <scope>NUCLEOTIDE SEQUENCE [LARGE SCALE GENOMIC DNA]</scope>
    <source>
        <strain evidence="4 5">H119_p4</strain>
    </source>
</reference>
<dbReference type="EMBL" id="JABXXO010000006">
    <property type="protein sequence ID" value="KAF7775950.1"/>
    <property type="molecule type" value="Genomic_DNA"/>
</dbReference>
<gene>
    <name evidence="4" type="ORF">Agabi119p4_4343</name>
</gene>
<evidence type="ECO:0000256" key="3">
    <source>
        <dbReference type="SAM" id="SignalP"/>
    </source>
</evidence>
<feature type="region of interest" description="Disordered" evidence="1">
    <location>
        <begin position="516"/>
        <end position="545"/>
    </location>
</feature>
<comment type="caution">
    <text evidence="4">The sequence shown here is derived from an EMBL/GenBank/DDBJ whole genome shotgun (WGS) entry which is preliminary data.</text>
</comment>
<feature type="transmembrane region" description="Helical" evidence="2">
    <location>
        <begin position="40"/>
        <end position="65"/>
    </location>
</feature>
<feature type="chain" id="PRO_5034526194" evidence="3">
    <location>
        <begin position="31"/>
        <end position="545"/>
    </location>
</feature>
<proteinExistence type="predicted"/>
<keyword evidence="3" id="KW-0732">Signal</keyword>
<keyword evidence="2" id="KW-1133">Transmembrane helix</keyword>
<keyword evidence="2" id="KW-0812">Transmembrane</keyword>
<organism evidence="4 5">
    <name type="scientific">Agaricus bisporus var. burnettii</name>
    <dbReference type="NCBI Taxonomy" id="192524"/>
    <lineage>
        <taxon>Eukaryota</taxon>
        <taxon>Fungi</taxon>
        <taxon>Dikarya</taxon>
        <taxon>Basidiomycota</taxon>
        <taxon>Agaricomycotina</taxon>
        <taxon>Agaricomycetes</taxon>
        <taxon>Agaricomycetidae</taxon>
        <taxon>Agaricales</taxon>
        <taxon>Agaricineae</taxon>
        <taxon>Agaricaceae</taxon>
        <taxon>Agaricus</taxon>
    </lineage>
</organism>
<evidence type="ECO:0000256" key="2">
    <source>
        <dbReference type="SAM" id="Phobius"/>
    </source>
</evidence>
<evidence type="ECO:0000313" key="4">
    <source>
        <dbReference type="EMBL" id="KAF7775950.1"/>
    </source>
</evidence>
<dbReference type="Proteomes" id="UP000629468">
    <property type="component" value="Unassembled WGS sequence"/>
</dbReference>
<dbReference type="AlphaFoldDB" id="A0A8H7KH82"/>
<protein>
    <submittedName>
        <fullName evidence="4">Uncharacterized protein</fullName>
    </submittedName>
</protein>
<sequence length="545" mass="60668">MTPPLARTFRSFKHVCYTLVLLYVPTPSFAAPIRDSSTASSWLACLTALLVFSLICLSAFKLLFVRHRRINNLKRPSSSLLDSRRRLRLPGFVARITGKDAKAGFLIGLFGSPSFEIRSKPSELTLLYPGIDASKISQNRDLSSDTSASSKSKNSVFSTGPIFFNKKSPWYIHGKGSRSGFHSSASRGKSFFSLPTRLSLDLGRVRRQKKQAQVMNLPQEDLPWPHNRLEHATLRLVKSYTDPDTTLPLSHGLNNMPESSGLGPTLPSHSLIAAYLNYSEPVPLRSLPSLPAKDYLRQEVDGFLGNASFDHPYNNHLLNLVKPGRQKSRRVSLSPNLSLIDEACQIFPDTSHIGYTLPDVCGSAKLPFVLDPIKNLPLAYNACDALRRRERANTKSSSVRNRRSPPLGPSPLRSILFPANVIEEPKCDLDSVLTIERMSVQSQRLSFDLSRFNIHQKRSKDLTGSSSEGRESILDILQELAEETRDWDDSIAMDENFKAMIKRSQKIMGCTSFETVNADPSSKALPPIQTPSKSVSFWAEDSPTP</sequence>
<evidence type="ECO:0000313" key="5">
    <source>
        <dbReference type="Proteomes" id="UP000629468"/>
    </source>
</evidence>
<name>A0A8H7KH82_AGABI</name>
<keyword evidence="2" id="KW-0472">Membrane</keyword>